<dbReference type="FunFam" id="2.30.29.30:FF:000149">
    <property type="entry name" value="Tyrosine-protein phosphatase non-receptor type"/>
    <property type="match status" value="1"/>
</dbReference>
<dbReference type="SMART" id="SM00295">
    <property type="entry name" value="B41"/>
    <property type="match status" value="1"/>
</dbReference>
<evidence type="ECO:0000256" key="1">
    <source>
        <dbReference type="ARBA" id="ARBA00013064"/>
    </source>
</evidence>
<name>A0A9X0CR16_9CNID</name>
<dbReference type="InterPro" id="IPR018979">
    <property type="entry name" value="FERM_N"/>
</dbReference>
<feature type="compositionally biased region" description="Polar residues" evidence="4">
    <location>
        <begin position="410"/>
        <end position="422"/>
    </location>
</feature>
<dbReference type="InterPro" id="IPR014352">
    <property type="entry name" value="FERM/acyl-CoA-bd_prot_sf"/>
</dbReference>
<dbReference type="InterPro" id="IPR011993">
    <property type="entry name" value="PH-like_dom_sf"/>
</dbReference>
<sequence>MPFGICSKPSKDDLTKEISVLVEIPDKSCIEVTLSKDAIGLECLENVAKQLGLEEVGYFGLCYKTKKGYEWWVVLEKPIKKQLEQHAASSVGLCINLKFKIHFFVAGSSWLKLQDKLTRNFYYLQLKGKILEGSLSCEKNNAVLLASYSAQAELGDYDAESYASFVENHNIFPLNVTAAVHSKETLEQQVINLYQHHRGMTSEEAQLEYITITQQLEGYGDEYYPAKGLLLPGLTSIAWLKDKDGFIILVGASFLGIVVRHPHGLPPAYFRWPDIVRISHNKKYFCIESTKTFNTIQFEMDDAPTAKYAWRMFVAHHQFCRLNLSRSSIRASNTKHQSNTIKPVKHELSEKTGVVTSNGGNSSCSSSRSVKGLDNPVFSEQDDCTLPDESRCIQEKDMVDSVSHDSSSSNNRYTLPRPQSLNLSSIDNRHDFLLHDDLCTSQNSLDHNPGLHCQGLFNSAAVTHEVGSSLSMDSGNPHGTQSLESLDDRNHNTPNTSSASQACSVSTLISRPARPVSLNLEQLAADNSSEATGRTSGYSTSNDSDLEEGRELDFDPEDEVPLSRQTQLEELEKIFNEGQVFTEFQKVERRSEKLTIASAQCGGNVEKNRYRDVVPYEETRVHLNPRNNSSGSDYINADFVKLDVGTRTYRYIATQGPMENTAADFWQMVWEQNVRIIVAATDDKINSKSACYPYWPEDLYGSRKSFDSFDVETVSIQNTMPYKVRTLSLQQASSKQRRIICHLHFTDWPDHGVPQDPKNFLEFLDELESARQQISISQGHAQEVQPSDSSLPQPVWGGLGSLYLLTL</sequence>
<evidence type="ECO:0000313" key="8">
    <source>
        <dbReference type="Proteomes" id="UP001163046"/>
    </source>
</evidence>
<feature type="compositionally biased region" description="Low complexity" evidence="4">
    <location>
        <begin position="352"/>
        <end position="370"/>
    </location>
</feature>
<dbReference type="InterPro" id="IPR019748">
    <property type="entry name" value="FERM_central"/>
</dbReference>
<dbReference type="InterPro" id="IPR000242">
    <property type="entry name" value="PTP_cat"/>
</dbReference>
<protein>
    <recommendedName>
        <fullName evidence="1">protein-tyrosine-phosphatase</fullName>
        <ecNumber evidence="1">3.1.3.48</ecNumber>
    </recommendedName>
</protein>
<evidence type="ECO:0000256" key="4">
    <source>
        <dbReference type="SAM" id="MobiDB-lite"/>
    </source>
</evidence>
<feature type="domain" description="Tyrosine-protein phosphatase" evidence="5">
    <location>
        <begin position="580"/>
        <end position="786"/>
    </location>
</feature>
<dbReference type="InterPro" id="IPR041782">
    <property type="entry name" value="PTPN14/21_FERM_C"/>
</dbReference>
<feature type="region of interest" description="Disordered" evidence="4">
    <location>
        <begin position="331"/>
        <end position="382"/>
    </location>
</feature>
<feature type="compositionally biased region" description="Polar residues" evidence="4">
    <location>
        <begin position="525"/>
        <end position="543"/>
    </location>
</feature>
<evidence type="ECO:0000256" key="2">
    <source>
        <dbReference type="ARBA" id="ARBA00022801"/>
    </source>
</evidence>
<dbReference type="Pfam" id="PF09380">
    <property type="entry name" value="FERM_C"/>
    <property type="match status" value="1"/>
</dbReference>
<dbReference type="SUPFAM" id="SSF47031">
    <property type="entry name" value="Second domain of FERM"/>
    <property type="match status" value="1"/>
</dbReference>
<evidence type="ECO:0000259" key="6">
    <source>
        <dbReference type="PROSITE" id="PS50057"/>
    </source>
</evidence>
<dbReference type="Pfam" id="PF00373">
    <property type="entry name" value="FERM_M"/>
    <property type="match status" value="1"/>
</dbReference>
<dbReference type="Gene3D" id="3.10.20.90">
    <property type="entry name" value="Phosphatidylinositol 3-kinase Catalytic Subunit, Chain A, domain 1"/>
    <property type="match status" value="1"/>
</dbReference>
<comment type="caution">
    <text evidence="7">The sequence shown here is derived from an EMBL/GenBank/DDBJ whole genome shotgun (WGS) entry which is preliminary data.</text>
</comment>
<organism evidence="7 8">
    <name type="scientific">Desmophyllum pertusum</name>
    <dbReference type="NCBI Taxonomy" id="174260"/>
    <lineage>
        <taxon>Eukaryota</taxon>
        <taxon>Metazoa</taxon>
        <taxon>Cnidaria</taxon>
        <taxon>Anthozoa</taxon>
        <taxon>Hexacorallia</taxon>
        <taxon>Scleractinia</taxon>
        <taxon>Caryophylliina</taxon>
        <taxon>Caryophylliidae</taxon>
        <taxon>Desmophyllum</taxon>
    </lineage>
</organism>
<evidence type="ECO:0000313" key="7">
    <source>
        <dbReference type="EMBL" id="KAJ7372882.1"/>
    </source>
</evidence>
<dbReference type="Pfam" id="PF09379">
    <property type="entry name" value="FERM_N"/>
    <property type="match status" value="1"/>
</dbReference>
<reference evidence="7" key="1">
    <citation type="submission" date="2023-01" db="EMBL/GenBank/DDBJ databases">
        <title>Genome assembly of the deep-sea coral Lophelia pertusa.</title>
        <authorList>
            <person name="Herrera S."/>
            <person name="Cordes E."/>
        </authorList>
    </citation>
    <scope>NUCLEOTIDE SEQUENCE</scope>
    <source>
        <strain evidence="7">USNM1676648</strain>
        <tissue evidence="7">Polyp</tissue>
    </source>
</reference>
<dbReference type="InterPro" id="IPR018980">
    <property type="entry name" value="FERM_PH-like_C"/>
</dbReference>
<dbReference type="CDD" id="cd14473">
    <property type="entry name" value="FERM_B-lobe"/>
    <property type="match status" value="1"/>
</dbReference>
<feature type="domain" description="FERM" evidence="6">
    <location>
        <begin position="18"/>
        <end position="324"/>
    </location>
</feature>
<dbReference type="PRINTS" id="PR00700">
    <property type="entry name" value="PRTYPHPHTASE"/>
</dbReference>
<dbReference type="InterPro" id="IPR029071">
    <property type="entry name" value="Ubiquitin-like_domsf"/>
</dbReference>
<evidence type="ECO:0000256" key="3">
    <source>
        <dbReference type="ARBA" id="ARBA00022912"/>
    </source>
</evidence>
<dbReference type="Pfam" id="PF00102">
    <property type="entry name" value="Y_phosphatase"/>
    <property type="match status" value="1"/>
</dbReference>
<feature type="region of interest" description="Disordered" evidence="4">
    <location>
        <begin position="398"/>
        <end position="422"/>
    </location>
</feature>
<dbReference type="Proteomes" id="UP001163046">
    <property type="component" value="Unassembled WGS sequence"/>
</dbReference>
<keyword evidence="2 7" id="KW-0378">Hydrolase</keyword>
<dbReference type="EMBL" id="MU826834">
    <property type="protein sequence ID" value="KAJ7372882.1"/>
    <property type="molecule type" value="Genomic_DNA"/>
</dbReference>
<dbReference type="PROSITE" id="PS50057">
    <property type="entry name" value="FERM_3"/>
    <property type="match status" value="1"/>
</dbReference>
<dbReference type="PROSITE" id="PS50055">
    <property type="entry name" value="TYR_PHOSPHATASE_PTP"/>
    <property type="match status" value="1"/>
</dbReference>
<dbReference type="SMART" id="SM01196">
    <property type="entry name" value="FERM_C"/>
    <property type="match status" value="1"/>
</dbReference>
<dbReference type="EC" id="3.1.3.48" evidence="1"/>
<feature type="compositionally biased region" description="Polar residues" evidence="4">
    <location>
        <begin position="468"/>
        <end position="484"/>
    </location>
</feature>
<evidence type="ECO:0000259" key="5">
    <source>
        <dbReference type="PROSITE" id="PS50055"/>
    </source>
</evidence>
<dbReference type="SMART" id="SM00194">
    <property type="entry name" value="PTPc"/>
    <property type="match status" value="1"/>
</dbReference>
<dbReference type="Gene3D" id="2.30.29.30">
    <property type="entry name" value="Pleckstrin-homology domain (PH domain)/Phosphotyrosine-binding domain (PTB)"/>
    <property type="match status" value="1"/>
</dbReference>
<dbReference type="PANTHER" id="PTHR45706">
    <property type="entry name" value="TYROSINE-PROTEIN PHOSPHATASE"/>
    <property type="match status" value="1"/>
</dbReference>
<dbReference type="CDD" id="cd13188">
    <property type="entry name" value="FERM_C_PTPN14_PTPN21"/>
    <property type="match status" value="1"/>
</dbReference>
<feature type="compositionally biased region" description="Polar residues" evidence="4">
    <location>
        <begin position="492"/>
        <end position="506"/>
    </location>
</feature>
<dbReference type="Gene3D" id="1.20.80.10">
    <property type="match status" value="1"/>
</dbReference>
<dbReference type="InterPro" id="IPR035963">
    <property type="entry name" value="FERM_2"/>
</dbReference>
<dbReference type="Gene3D" id="3.90.190.10">
    <property type="entry name" value="Protein tyrosine phosphatase superfamily"/>
    <property type="match status" value="1"/>
</dbReference>
<dbReference type="InterPro" id="IPR000299">
    <property type="entry name" value="FERM_domain"/>
</dbReference>
<dbReference type="SUPFAM" id="SSF52799">
    <property type="entry name" value="(Phosphotyrosine protein) phosphatases II"/>
    <property type="match status" value="1"/>
</dbReference>
<dbReference type="InterPro" id="IPR029021">
    <property type="entry name" value="Prot-tyrosine_phosphatase-like"/>
</dbReference>
<dbReference type="OrthoDB" id="5854685at2759"/>
<keyword evidence="3" id="KW-0904">Protein phosphatase</keyword>
<dbReference type="AlphaFoldDB" id="A0A9X0CR16"/>
<dbReference type="PANTHER" id="PTHR45706:SF1">
    <property type="entry name" value="PEZ, ISOFORM A"/>
    <property type="match status" value="1"/>
</dbReference>
<dbReference type="PRINTS" id="PR00935">
    <property type="entry name" value="BAND41"/>
</dbReference>
<dbReference type="SUPFAM" id="SSF50729">
    <property type="entry name" value="PH domain-like"/>
    <property type="match status" value="1"/>
</dbReference>
<dbReference type="SUPFAM" id="SSF54236">
    <property type="entry name" value="Ubiquitin-like"/>
    <property type="match status" value="1"/>
</dbReference>
<accession>A0A9X0CR16</accession>
<feature type="region of interest" description="Disordered" evidence="4">
    <location>
        <begin position="525"/>
        <end position="561"/>
    </location>
</feature>
<proteinExistence type="predicted"/>
<gene>
    <name evidence="7" type="primary">PTPN21</name>
    <name evidence="7" type="ORF">OS493_016809</name>
</gene>
<feature type="region of interest" description="Disordered" evidence="4">
    <location>
        <begin position="468"/>
        <end position="506"/>
    </location>
</feature>
<keyword evidence="8" id="KW-1185">Reference proteome</keyword>
<dbReference type="InterPro" id="IPR019749">
    <property type="entry name" value="Band_41_domain"/>
</dbReference>
<dbReference type="GO" id="GO:0004725">
    <property type="term" value="F:protein tyrosine phosphatase activity"/>
    <property type="evidence" value="ECO:0007669"/>
    <property type="project" value="UniProtKB-EC"/>
</dbReference>
<dbReference type="FunFam" id="1.20.80.10:FF:000014">
    <property type="entry name" value="Tyrosine-protein phosphatase non-receptor type"/>
    <property type="match status" value="1"/>
</dbReference>
<feature type="compositionally biased region" description="Polar residues" evidence="4">
    <location>
        <begin position="331"/>
        <end position="341"/>
    </location>
</feature>